<keyword evidence="1" id="KW-0143">Chaperone</keyword>
<dbReference type="InterPro" id="IPR000626">
    <property type="entry name" value="Ubiquitin-like_dom"/>
</dbReference>
<dbReference type="GeneID" id="94197543"/>
<dbReference type="SMART" id="SM01052">
    <property type="entry name" value="CAP_GLY"/>
    <property type="match status" value="1"/>
</dbReference>
<dbReference type="EMBL" id="BPLF01000006">
    <property type="protein sequence ID" value="GIX66062.1"/>
    <property type="molecule type" value="Genomic_DNA"/>
</dbReference>
<dbReference type="Gene3D" id="3.10.20.90">
    <property type="entry name" value="Phosphatidylinositol 3-kinase Catalytic Subunit, Chain A, domain 1"/>
    <property type="match status" value="1"/>
</dbReference>
<dbReference type="PROSITE" id="PS50245">
    <property type="entry name" value="CAP_GLY_2"/>
    <property type="match status" value="1"/>
</dbReference>
<feature type="domain" description="CAP-Gly" evidence="3">
    <location>
        <begin position="225"/>
        <end position="258"/>
    </location>
</feature>
<dbReference type="AlphaFoldDB" id="A0AAV4M1Y0"/>
<dbReference type="GO" id="GO:0007021">
    <property type="term" value="P:tubulin complex assembly"/>
    <property type="evidence" value="ECO:0007669"/>
    <property type="project" value="InterPro"/>
</dbReference>
<dbReference type="InterPro" id="IPR036859">
    <property type="entry name" value="CAP-Gly_dom_sf"/>
</dbReference>
<gene>
    <name evidence="4" type="ORF">BcabD6B2_54980</name>
</gene>
<comment type="similarity">
    <text evidence="2">Belongs to the TBCB family.</text>
</comment>
<dbReference type="Proteomes" id="UP001497744">
    <property type="component" value="Unassembled WGS sequence"/>
</dbReference>
<dbReference type="SUPFAM" id="SSF54236">
    <property type="entry name" value="Ubiquitin-like"/>
    <property type="match status" value="1"/>
</dbReference>
<dbReference type="InterPro" id="IPR045172">
    <property type="entry name" value="TBCB_Ubl"/>
</dbReference>
<dbReference type="InterPro" id="IPR000938">
    <property type="entry name" value="CAP-Gly_domain"/>
</dbReference>
<keyword evidence="5" id="KW-1185">Reference proteome</keyword>
<name>A0AAV4M1Y0_BABCB</name>
<dbReference type="Pfam" id="PF01302">
    <property type="entry name" value="CAP_GLY"/>
    <property type="match status" value="1"/>
</dbReference>
<dbReference type="RefSeq" id="XP_067718131.1">
    <property type="nucleotide sequence ID" value="XM_067862030.1"/>
</dbReference>
<dbReference type="PANTHER" id="PTHR18916">
    <property type="entry name" value="DYNACTIN 1-RELATED MICROTUBULE-BINDING"/>
    <property type="match status" value="1"/>
</dbReference>
<comment type="caution">
    <text evidence="4">The sequence shown here is derived from an EMBL/GenBank/DDBJ whole genome shotgun (WGS) entry which is preliminary data.</text>
</comment>
<proteinExistence type="inferred from homology"/>
<reference evidence="4 5" key="1">
    <citation type="submission" date="2021-06" db="EMBL/GenBank/DDBJ databases">
        <title>Genome sequence of Babesia caballi.</title>
        <authorList>
            <person name="Yamagishi J."/>
            <person name="Kidaka T."/>
            <person name="Ochi A."/>
        </authorList>
    </citation>
    <scope>NUCLEOTIDE SEQUENCE [LARGE SCALE GENOMIC DNA]</scope>
    <source>
        <strain evidence="4">USDA-D6B2</strain>
    </source>
</reference>
<evidence type="ECO:0000256" key="1">
    <source>
        <dbReference type="ARBA" id="ARBA00023186"/>
    </source>
</evidence>
<dbReference type="Gene3D" id="2.30.30.190">
    <property type="entry name" value="CAP Gly-rich-like domain"/>
    <property type="match status" value="1"/>
</dbReference>
<dbReference type="Pfam" id="PF14560">
    <property type="entry name" value="Ubiquitin_2"/>
    <property type="match status" value="1"/>
</dbReference>
<dbReference type="GO" id="GO:0007023">
    <property type="term" value="P:post-chaperonin tubulin folding pathway"/>
    <property type="evidence" value="ECO:0007669"/>
    <property type="project" value="InterPro"/>
</dbReference>
<accession>A0AAV4M1Y0</accession>
<evidence type="ECO:0000256" key="2">
    <source>
        <dbReference type="ARBA" id="ARBA00025779"/>
    </source>
</evidence>
<dbReference type="CDD" id="cd01789">
    <property type="entry name" value="Ubl_TBCB"/>
    <property type="match status" value="1"/>
</dbReference>
<evidence type="ECO:0000313" key="4">
    <source>
        <dbReference type="EMBL" id="GIX66062.1"/>
    </source>
</evidence>
<dbReference type="InterPro" id="IPR029071">
    <property type="entry name" value="Ubiquitin-like_domsf"/>
</dbReference>
<protein>
    <submittedName>
        <fullName evidence="4">Tubulin-specific chaperone, putative</fullName>
    </submittedName>
</protein>
<evidence type="ECO:0000259" key="3">
    <source>
        <dbReference type="PROSITE" id="PS50245"/>
    </source>
</evidence>
<sequence>MDTMKRLHDMQFRHRVIKVELQHSSLRDRQWPEIRIDNGMTVAALKDKLYAHTGTPPGSMKLYAYLPSDMKRTQMLLDNDSLELYMYGVDDGYVIYILASDADSQGAATASAGGSVKVTNSRLHRHYAEQLERYEATGDDSEFQRFRLTDEEYAVRGKALREFIARMRQQNGVTAPGEGASAQPPSKTLEQLRQEYPVGSRCLVKQGDIRGTVRFVGMVKRDLRIGVELDEPLGDCDGTVNGVHYFTARGPSYGAFYPSDLVEVGNFPELDPFDIA</sequence>
<dbReference type="GO" id="GO:0043014">
    <property type="term" value="F:alpha-tubulin binding"/>
    <property type="evidence" value="ECO:0007669"/>
    <property type="project" value="InterPro"/>
</dbReference>
<dbReference type="SUPFAM" id="SSF74924">
    <property type="entry name" value="Cap-Gly domain"/>
    <property type="match status" value="1"/>
</dbReference>
<evidence type="ECO:0000313" key="5">
    <source>
        <dbReference type="Proteomes" id="UP001497744"/>
    </source>
</evidence>
<organism evidence="4 5">
    <name type="scientific">Babesia caballi</name>
    <dbReference type="NCBI Taxonomy" id="5871"/>
    <lineage>
        <taxon>Eukaryota</taxon>
        <taxon>Sar</taxon>
        <taxon>Alveolata</taxon>
        <taxon>Apicomplexa</taxon>
        <taxon>Aconoidasida</taxon>
        <taxon>Piroplasmida</taxon>
        <taxon>Babesiidae</taxon>
        <taxon>Babesia</taxon>
    </lineage>
</organism>